<dbReference type="AlphaFoldDB" id="A0A9C6TPF2"/>
<gene>
    <name evidence="4" type="primary">LOC110281208</name>
</gene>
<dbReference type="PANTHER" id="PTHR11240">
    <property type="entry name" value="RIBONUCLEASE T2"/>
    <property type="match status" value="1"/>
</dbReference>
<evidence type="ECO:0000313" key="4">
    <source>
        <dbReference type="RefSeq" id="XP_052117712.1"/>
    </source>
</evidence>
<dbReference type="GO" id="GO:0033897">
    <property type="term" value="F:ribonuclease T2 activity"/>
    <property type="evidence" value="ECO:0007669"/>
    <property type="project" value="InterPro"/>
</dbReference>
<evidence type="ECO:0000256" key="1">
    <source>
        <dbReference type="ARBA" id="ARBA00007469"/>
    </source>
</evidence>
<organism evidence="3 4">
    <name type="scientific">Arachis duranensis</name>
    <name type="common">Wild peanut</name>
    <dbReference type="NCBI Taxonomy" id="130453"/>
    <lineage>
        <taxon>Eukaryota</taxon>
        <taxon>Viridiplantae</taxon>
        <taxon>Streptophyta</taxon>
        <taxon>Embryophyta</taxon>
        <taxon>Tracheophyta</taxon>
        <taxon>Spermatophyta</taxon>
        <taxon>Magnoliopsida</taxon>
        <taxon>eudicotyledons</taxon>
        <taxon>Gunneridae</taxon>
        <taxon>Pentapetalae</taxon>
        <taxon>rosids</taxon>
        <taxon>fabids</taxon>
        <taxon>Fabales</taxon>
        <taxon>Fabaceae</taxon>
        <taxon>Papilionoideae</taxon>
        <taxon>50 kb inversion clade</taxon>
        <taxon>dalbergioids sensu lato</taxon>
        <taxon>Dalbergieae</taxon>
        <taxon>Pterocarpus clade</taxon>
        <taxon>Arachis</taxon>
    </lineage>
</organism>
<dbReference type="SUPFAM" id="SSF55895">
    <property type="entry name" value="Ribonuclease Rh-like"/>
    <property type="match status" value="1"/>
</dbReference>
<proteinExistence type="inferred from homology"/>
<dbReference type="GO" id="GO:0006401">
    <property type="term" value="P:RNA catabolic process"/>
    <property type="evidence" value="ECO:0007669"/>
    <property type="project" value="TreeGrafter"/>
</dbReference>
<keyword evidence="3" id="KW-1185">Reference proteome</keyword>
<evidence type="ECO:0000313" key="3">
    <source>
        <dbReference type="Proteomes" id="UP000515211"/>
    </source>
</evidence>
<protein>
    <submittedName>
        <fullName evidence="4">Ribonuclease 1-like</fullName>
    </submittedName>
</protein>
<dbReference type="Proteomes" id="UP000515211">
    <property type="component" value="Chromosome 5"/>
</dbReference>
<accession>A0A9C6TPF2</accession>
<dbReference type="KEGG" id="adu:110281208"/>
<dbReference type="GO" id="GO:0003723">
    <property type="term" value="F:RNA binding"/>
    <property type="evidence" value="ECO:0007669"/>
    <property type="project" value="InterPro"/>
</dbReference>
<dbReference type="InterPro" id="IPR036430">
    <property type="entry name" value="RNase_T2-like_sf"/>
</dbReference>
<dbReference type="RefSeq" id="XP_052117712.1">
    <property type="nucleotide sequence ID" value="XM_052261752.1"/>
</dbReference>
<reference evidence="3" key="1">
    <citation type="journal article" date="2016" name="Nat. Genet.">
        <title>The genome sequences of Arachis duranensis and Arachis ipaensis, the diploid ancestors of cultivated peanut.</title>
        <authorList>
            <person name="Bertioli D.J."/>
            <person name="Cannon S.B."/>
            <person name="Froenicke L."/>
            <person name="Huang G."/>
            <person name="Farmer A.D."/>
            <person name="Cannon E.K."/>
            <person name="Liu X."/>
            <person name="Gao D."/>
            <person name="Clevenger J."/>
            <person name="Dash S."/>
            <person name="Ren L."/>
            <person name="Moretzsohn M.C."/>
            <person name="Shirasawa K."/>
            <person name="Huang W."/>
            <person name="Vidigal B."/>
            <person name="Abernathy B."/>
            <person name="Chu Y."/>
            <person name="Niederhuth C.E."/>
            <person name="Umale P."/>
            <person name="Araujo A.C."/>
            <person name="Kozik A."/>
            <person name="Kim K.D."/>
            <person name="Burow M.D."/>
            <person name="Varshney R.K."/>
            <person name="Wang X."/>
            <person name="Zhang X."/>
            <person name="Barkley N."/>
            <person name="Guimaraes P.M."/>
            <person name="Isobe S."/>
            <person name="Guo B."/>
            <person name="Liao B."/>
            <person name="Stalker H.T."/>
            <person name="Schmitz R.J."/>
            <person name="Scheffler B.E."/>
            <person name="Leal-Bertioli S.C."/>
            <person name="Xun X."/>
            <person name="Jackson S.A."/>
            <person name="Michelmore R."/>
            <person name="Ozias-Akins P."/>
        </authorList>
    </citation>
    <scope>NUCLEOTIDE SEQUENCE [LARGE SCALE GENOMIC DNA]</scope>
    <source>
        <strain evidence="3">cv. V14167</strain>
    </source>
</reference>
<comment type="similarity">
    <text evidence="1 2">Belongs to the RNase T2 family.</text>
</comment>
<evidence type="ECO:0000256" key="2">
    <source>
        <dbReference type="RuleBase" id="RU004328"/>
    </source>
</evidence>
<dbReference type="InterPro" id="IPR001568">
    <property type="entry name" value="RNase_T2-like"/>
</dbReference>
<dbReference type="GO" id="GO:0005576">
    <property type="term" value="C:extracellular region"/>
    <property type="evidence" value="ECO:0007669"/>
    <property type="project" value="TreeGrafter"/>
</dbReference>
<dbReference type="PANTHER" id="PTHR11240:SF22">
    <property type="entry name" value="RIBONUCLEASE T2"/>
    <property type="match status" value="1"/>
</dbReference>
<dbReference type="Gene3D" id="3.90.730.10">
    <property type="entry name" value="Ribonuclease T2-like"/>
    <property type="match status" value="1"/>
</dbReference>
<name>A0A9C6TPF2_ARADU</name>
<dbReference type="Pfam" id="PF00445">
    <property type="entry name" value="Ribonuclease_T2"/>
    <property type="match status" value="1"/>
</dbReference>
<dbReference type="GeneID" id="110281208"/>
<sequence length="147" mass="16583">MTATLQGHLAPDWPSLLPGQSNMDFWTAQWEKHGSCSAERFAQSEYFEKALFHRHNLDIDGELKKVGIIPDRIKTYSRSAIVNAIKKTKTLQVEPELVCFPDNGNALLWEIRVCFDADLVEIIQCPINKSKGVNLCKTKSNSIIIPV</sequence>
<reference evidence="4" key="2">
    <citation type="submission" date="2025-08" db="UniProtKB">
        <authorList>
            <consortium name="RefSeq"/>
        </authorList>
    </citation>
    <scope>IDENTIFICATION</scope>
    <source>
        <tissue evidence="4">Whole plant</tissue>
    </source>
</reference>